<name>A0A0M8MEV9_9MICO</name>
<proteinExistence type="predicted"/>
<accession>A0A0M8MEV9</accession>
<dbReference type="Proteomes" id="UP000037737">
    <property type="component" value="Unassembled WGS sequence"/>
</dbReference>
<feature type="chain" id="PRO_5005818291" description="DUF4352 domain-containing protein" evidence="3">
    <location>
        <begin position="27"/>
        <end position="207"/>
    </location>
</feature>
<gene>
    <name evidence="4" type="ORF">XI38_07225</name>
</gene>
<dbReference type="Gene3D" id="2.60.40.1240">
    <property type="match status" value="1"/>
</dbReference>
<feature type="compositionally biased region" description="Low complexity" evidence="2">
    <location>
        <begin position="32"/>
        <end position="42"/>
    </location>
</feature>
<dbReference type="PROSITE" id="PS51257">
    <property type="entry name" value="PROKAR_LIPOPROTEIN"/>
    <property type="match status" value="1"/>
</dbReference>
<evidence type="ECO:0008006" key="6">
    <source>
        <dbReference type="Google" id="ProtNLM"/>
    </source>
</evidence>
<feature type="signal peptide" evidence="3">
    <location>
        <begin position="1"/>
        <end position="26"/>
    </location>
</feature>
<evidence type="ECO:0000256" key="3">
    <source>
        <dbReference type="SAM" id="SignalP"/>
    </source>
</evidence>
<evidence type="ECO:0000256" key="1">
    <source>
        <dbReference type="ARBA" id="ARBA00022729"/>
    </source>
</evidence>
<evidence type="ECO:0000313" key="4">
    <source>
        <dbReference type="EMBL" id="KOS11056.1"/>
    </source>
</evidence>
<evidence type="ECO:0000256" key="2">
    <source>
        <dbReference type="SAM" id="MobiDB-lite"/>
    </source>
</evidence>
<protein>
    <recommendedName>
        <fullName evidence="6">DUF4352 domain-containing protein</fullName>
    </recommendedName>
</protein>
<dbReference type="AlphaFoldDB" id="A0A0M8MEV9"/>
<keyword evidence="1 3" id="KW-0732">Signal</keyword>
<evidence type="ECO:0000313" key="5">
    <source>
        <dbReference type="Proteomes" id="UP000037737"/>
    </source>
</evidence>
<sequence length="207" mass="21633">MHRLPILAAASLATIVTLTACSPAQPGDTGKTPDTAPVATTPAPDPSEAMAESEFGASATSSRGNLVKEIGQLAGTSTLDSDVVTSRFAVTDIVVDPECTSGFADTPENGHYLGVHLNVETTPELADDDFPWISFTQYDWQAYDADGKRLNDPVGNAWSCLDSGEMLPSQIGPGQSVSGWIVLDVAATEGIVVLAMGGSPTGWEWSY</sequence>
<dbReference type="InterPro" id="IPR029050">
    <property type="entry name" value="Immunoprotect_excell_Ig-like"/>
</dbReference>
<dbReference type="PATRIC" id="fig|84292.3.peg.1474"/>
<dbReference type="EMBL" id="LAVO01000006">
    <property type="protein sequence ID" value="KOS11056.1"/>
    <property type="molecule type" value="Genomic_DNA"/>
</dbReference>
<feature type="region of interest" description="Disordered" evidence="2">
    <location>
        <begin position="23"/>
        <end position="49"/>
    </location>
</feature>
<organism evidence="4 5">
    <name type="scientific">Microbacterium aurantiacum</name>
    <dbReference type="NCBI Taxonomy" id="162393"/>
    <lineage>
        <taxon>Bacteria</taxon>
        <taxon>Bacillati</taxon>
        <taxon>Actinomycetota</taxon>
        <taxon>Actinomycetes</taxon>
        <taxon>Micrococcales</taxon>
        <taxon>Microbacteriaceae</taxon>
        <taxon>Microbacterium</taxon>
    </lineage>
</organism>
<dbReference type="KEGG" id="mcw:A8L33_07935"/>
<reference evidence="4" key="1">
    <citation type="submission" date="2015-04" db="EMBL/GenBank/DDBJ databases">
        <title>Complete genome sequence of Microbacterium chocolatum SIT 101, a bacterium enantioselectively hydrolyzing mesomeric diesters.</title>
        <authorList>
            <person name="Li X."/>
            <person name="Xu Y."/>
        </authorList>
    </citation>
    <scope>NUCLEOTIDE SEQUENCE [LARGE SCALE GENOMIC DNA]</scope>
    <source>
        <strain evidence="4">SIT 101</strain>
    </source>
</reference>
<dbReference type="OrthoDB" id="4559282at2"/>
<keyword evidence="5" id="KW-1185">Reference proteome</keyword>
<comment type="caution">
    <text evidence="4">The sequence shown here is derived from an EMBL/GenBank/DDBJ whole genome shotgun (WGS) entry which is preliminary data.</text>
</comment>